<name>A0AA37W2J3_9GAMM</name>
<dbReference type="InterPro" id="IPR036063">
    <property type="entry name" value="Smr_dom_sf"/>
</dbReference>
<dbReference type="InterPro" id="IPR047688">
    <property type="entry name" value="Endonuc_SmrA"/>
</dbReference>
<evidence type="ECO:0000313" key="2">
    <source>
        <dbReference type="EMBL" id="GLP97872.1"/>
    </source>
</evidence>
<dbReference type="PANTHER" id="PTHR35562:SF2">
    <property type="entry name" value="DNA ENDONUCLEASE SMRA-RELATED"/>
    <property type="match status" value="1"/>
</dbReference>
<evidence type="ECO:0000313" key="3">
    <source>
        <dbReference type="Proteomes" id="UP001161422"/>
    </source>
</evidence>
<organism evidence="2 3">
    <name type="scientific">Paraferrimonas sedimenticola</name>
    <dbReference type="NCBI Taxonomy" id="375674"/>
    <lineage>
        <taxon>Bacteria</taxon>
        <taxon>Pseudomonadati</taxon>
        <taxon>Pseudomonadota</taxon>
        <taxon>Gammaproteobacteria</taxon>
        <taxon>Alteromonadales</taxon>
        <taxon>Ferrimonadaceae</taxon>
        <taxon>Paraferrimonas</taxon>
    </lineage>
</organism>
<accession>A0AA37W2J3</accession>
<dbReference type="Proteomes" id="UP001161422">
    <property type="component" value="Unassembled WGS sequence"/>
</dbReference>
<dbReference type="SMART" id="SM00463">
    <property type="entry name" value="SMR"/>
    <property type="match status" value="1"/>
</dbReference>
<protein>
    <submittedName>
        <fullName evidence="2">Smr domain-containing protein</fullName>
    </submittedName>
</protein>
<dbReference type="PROSITE" id="PS50828">
    <property type="entry name" value="SMR"/>
    <property type="match status" value="1"/>
</dbReference>
<reference evidence="2" key="2">
    <citation type="submission" date="2023-01" db="EMBL/GenBank/DDBJ databases">
        <title>Draft genome sequence of Paraferrimonas sedimenticola strain NBRC 101628.</title>
        <authorList>
            <person name="Sun Q."/>
            <person name="Mori K."/>
        </authorList>
    </citation>
    <scope>NUCLEOTIDE SEQUENCE</scope>
    <source>
        <strain evidence="2">NBRC 101628</strain>
    </source>
</reference>
<dbReference type="Gene3D" id="3.30.1370.110">
    <property type="match status" value="1"/>
</dbReference>
<dbReference type="Pfam" id="PF01713">
    <property type="entry name" value="Smr"/>
    <property type="match status" value="1"/>
</dbReference>
<dbReference type="GO" id="GO:0004520">
    <property type="term" value="F:DNA endonuclease activity"/>
    <property type="evidence" value="ECO:0007669"/>
    <property type="project" value="TreeGrafter"/>
</dbReference>
<dbReference type="NCBIfam" id="NF033154">
    <property type="entry name" value="endonuc_SmrA"/>
    <property type="match status" value="1"/>
</dbReference>
<proteinExistence type="predicted"/>
<dbReference type="EMBL" id="BSNC01000012">
    <property type="protein sequence ID" value="GLP97872.1"/>
    <property type="molecule type" value="Genomic_DNA"/>
</dbReference>
<dbReference type="InterPro" id="IPR002625">
    <property type="entry name" value="Smr_dom"/>
</dbReference>
<sequence>MYRQNNTVQNDDFDAFKAEMGDVQPLKSNNKVVNRVKSAPTEAQLARRNAATAEEQVNMLTDDIAMIPKVDPDDLLEYKKSGVQEGVFKNLRLGKYDVETRLDLHSMSVKQARHALLNFVQDCQKRNMRCVIINHGKGLNSKPVKGLMKSFIGHWLTQLPDVLAFHSAQRHHGGMGAVYVMLRKSAEKKTETREMHRKG</sequence>
<dbReference type="PANTHER" id="PTHR35562">
    <property type="entry name" value="DNA ENDONUCLEASE SMRA-RELATED"/>
    <property type="match status" value="1"/>
</dbReference>
<reference evidence="2" key="1">
    <citation type="journal article" date="2014" name="Int. J. Syst. Evol. Microbiol.">
        <title>Complete genome sequence of Corynebacterium casei LMG S-19264T (=DSM 44701T), isolated from a smear-ripened cheese.</title>
        <authorList>
            <consortium name="US DOE Joint Genome Institute (JGI-PGF)"/>
            <person name="Walter F."/>
            <person name="Albersmeier A."/>
            <person name="Kalinowski J."/>
            <person name="Ruckert C."/>
        </authorList>
    </citation>
    <scope>NUCLEOTIDE SEQUENCE</scope>
    <source>
        <strain evidence="2">NBRC 101628</strain>
    </source>
</reference>
<dbReference type="SUPFAM" id="SSF160443">
    <property type="entry name" value="SMR domain-like"/>
    <property type="match status" value="1"/>
</dbReference>
<keyword evidence="3" id="KW-1185">Reference proteome</keyword>
<feature type="domain" description="Smr" evidence="1">
    <location>
        <begin position="102"/>
        <end position="183"/>
    </location>
</feature>
<dbReference type="AlphaFoldDB" id="A0AA37W2J3"/>
<evidence type="ECO:0000259" key="1">
    <source>
        <dbReference type="PROSITE" id="PS50828"/>
    </source>
</evidence>
<comment type="caution">
    <text evidence="2">The sequence shown here is derived from an EMBL/GenBank/DDBJ whole genome shotgun (WGS) entry which is preliminary data.</text>
</comment>
<gene>
    <name evidence="2" type="ORF">GCM10007895_31790</name>
</gene>